<organism evidence="1 2">
    <name type="scientific">Pythium oligandrum</name>
    <name type="common">Mycoparasitic fungus</name>
    <dbReference type="NCBI Taxonomy" id="41045"/>
    <lineage>
        <taxon>Eukaryota</taxon>
        <taxon>Sar</taxon>
        <taxon>Stramenopiles</taxon>
        <taxon>Oomycota</taxon>
        <taxon>Peronosporomycetes</taxon>
        <taxon>Pythiales</taxon>
        <taxon>Pythiaceae</taxon>
        <taxon>Pythium</taxon>
    </lineage>
</organism>
<keyword evidence="2" id="KW-1185">Reference proteome</keyword>
<evidence type="ECO:0000313" key="2">
    <source>
        <dbReference type="Proteomes" id="UP000794436"/>
    </source>
</evidence>
<dbReference type="InterPro" id="IPR036871">
    <property type="entry name" value="PX_dom_sf"/>
</dbReference>
<proteinExistence type="predicted"/>
<evidence type="ECO:0000313" key="1">
    <source>
        <dbReference type="EMBL" id="TMW63698.1"/>
    </source>
</evidence>
<dbReference type="SUPFAM" id="SSF64268">
    <property type="entry name" value="PX domain"/>
    <property type="match status" value="1"/>
</dbReference>
<dbReference type="AlphaFoldDB" id="A0A8K1CJS1"/>
<dbReference type="OrthoDB" id="93166at2759"/>
<dbReference type="EMBL" id="SPLM01000072">
    <property type="protein sequence ID" value="TMW63698.1"/>
    <property type="molecule type" value="Genomic_DNA"/>
</dbReference>
<evidence type="ECO:0008006" key="3">
    <source>
        <dbReference type="Google" id="ProtNLM"/>
    </source>
</evidence>
<name>A0A8K1CJS1_PYTOL</name>
<gene>
    <name evidence="1" type="ORF">Poli38472_002639</name>
</gene>
<dbReference type="GO" id="GO:0035091">
    <property type="term" value="F:phosphatidylinositol binding"/>
    <property type="evidence" value="ECO:0007669"/>
    <property type="project" value="InterPro"/>
</dbReference>
<dbReference type="Proteomes" id="UP000794436">
    <property type="component" value="Unassembled WGS sequence"/>
</dbReference>
<protein>
    <recommendedName>
        <fullName evidence="3">PX domain-containing protein</fullName>
    </recommendedName>
</protein>
<accession>A0A8K1CJS1</accession>
<reference evidence="1" key="1">
    <citation type="submission" date="2019-03" db="EMBL/GenBank/DDBJ databases">
        <title>Long read genome sequence of the mycoparasitic Pythium oligandrum ATCC 38472 isolated from sugarbeet rhizosphere.</title>
        <authorList>
            <person name="Gaulin E."/>
        </authorList>
    </citation>
    <scope>NUCLEOTIDE SEQUENCE</scope>
    <source>
        <strain evidence="1">ATCC 38472_TT</strain>
    </source>
</reference>
<sequence>MTGIMLQRLNSVEMMRVLPEDAASHMHSPSFKAPPLCPKLMEPARLSKGADAMHRLENIRCIEISHVVERENHRYYVINIYMQHGQSRIPTNQNHEMVDHMTAQIQPDFQVEKRFSDFDKLYKQMWDAVHRPHGMYCNYCDSFMYNLLFTRAKPSMMTKVFCSPETRIKVLNKFLHNVMIQVRSKWHRCRTMCYGHEQVPCMIRDFLFEDHESPLSPRSSLLSC</sequence>
<comment type="caution">
    <text evidence="1">The sequence shown here is derived from an EMBL/GenBank/DDBJ whole genome shotgun (WGS) entry which is preliminary data.</text>
</comment>